<protein>
    <submittedName>
        <fullName evidence="1">54S ribosomal protein L31, mitochondrial</fullName>
    </submittedName>
</protein>
<keyword evidence="2" id="KW-1185">Reference proteome</keyword>
<proteinExistence type="predicted"/>
<dbReference type="OrthoDB" id="2332379at2759"/>
<dbReference type="AlphaFoldDB" id="A0A2T0FC25"/>
<sequence>MLGPFRGSPVRMGGYLWKIPYKMSQPQKARQRSRLRAVDQTISTVAKGLASEGLTIHKIVRFDKELPKESEMPAKDKYWIFNKTSINYRKGAHRQPKFTKVTNRVPPEGF</sequence>
<reference evidence="1 2" key="1">
    <citation type="submission" date="2017-04" db="EMBL/GenBank/DDBJ databases">
        <title>Genome sequencing of [Candida] sorbophila.</title>
        <authorList>
            <person name="Ahn J.O."/>
        </authorList>
    </citation>
    <scope>NUCLEOTIDE SEQUENCE [LARGE SCALE GENOMIC DNA]</scope>
    <source>
        <strain evidence="1 2">DS02</strain>
    </source>
</reference>
<dbReference type="Pfam" id="PF09784">
    <property type="entry name" value="L31"/>
    <property type="match status" value="1"/>
</dbReference>
<gene>
    <name evidence="1" type="ORF">B9G98_00184</name>
</gene>
<dbReference type="GO" id="GO:0005762">
    <property type="term" value="C:mitochondrial large ribosomal subunit"/>
    <property type="evidence" value="ECO:0007669"/>
    <property type="project" value="TreeGrafter"/>
</dbReference>
<dbReference type="InterPro" id="IPR016340">
    <property type="entry name" value="Ribosomal_mL60"/>
</dbReference>
<dbReference type="PANTHER" id="PTHR28271:SF1">
    <property type="entry name" value="LARGE RIBOSOMAL SUBUNIT PROTEIN ML60"/>
    <property type="match status" value="1"/>
</dbReference>
<accession>A0A2T0FC25</accession>
<comment type="caution">
    <text evidence="1">The sequence shown here is derived from an EMBL/GenBank/DDBJ whole genome shotgun (WGS) entry which is preliminary data.</text>
</comment>
<keyword evidence="1" id="KW-0687">Ribonucleoprotein</keyword>
<dbReference type="EMBL" id="NDIQ01000001">
    <property type="protein sequence ID" value="PRT52564.1"/>
    <property type="molecule type" value="Genomic_DNA"/>
</dbReference>
<dbReference type="Proteomes" id="UP000238350">
    <property type="component" value="Unassembled WGS sequence"/>
</dbReference>
<evidence type="ECO:0000313" key="2">
    <source>
        <dbReference type="Proteomes" id="UP000238350"/>
    </source>
</evidence>
<organism evidence="1 2">
    <name type="scientific">Wickerhamiella sorbophila</name>
    <dbReference type="NCBI Taxonomy" id="45607"/>
    <lineage>
        <taxon>Eukaryota</taxon>
        <taxon>Fungi</taxon>
        <taxon>Dikarya</taxon>
        <taxon>Ascomycota</taxon>
        <taxon>Saccharomycotina</taxon>
        <taxon>Dipodascomycetes</taxon>
        <taxon>Dipodascales</taxon>
        <taxon>Trichomonascaceae</taxon>
        <taxon>Wickerhamiella</taxon>
    </lineage>
</organism>
<name>A0A2T0FC25_9ASCO</name>
<keyword evidence="1" id="KW-0689">Ribosomal protein</keyword>
<dbReference type="RefSeq" id="XP_024662510.1">
    <property type="nucleotide sequence ID" value="XM_024806742.1"/>
</dbReference>
<evidence type="ECO:0000313" key="1">
    <source>
        <dbReference type="EMBL" id="PRT52564.1"/>
    </source>
</evidence>
<dbReference type="STRING" id="45607.A0A2T0FC25"/>
<dbReference type="PANTHER" id="PTHR28271">
    <property type="entry name" value="54S RIBOSOMAL PROTEIN L31, MITOCHONDRIAL"/>
    <property type="match status" value="1"/>
</dbReference>
<dbReference type="GO" id="GO:0003735">
    <property type="term" value="F:structural constituent of ribosome"/>
    <property type="evidence" value="ECO:0007669"/>
    <property type="project" value="TreeGrafter"/>
</dbReference>
<dbReference type="GeneID" id="36513933"/>